<evidence type="ECO:0000259" key="2">
    <source>
        <dbReference type="Pfam" id="PF20153"/>
    </source>
</evidence>
<name>A0A165YWE1_9AGAM</name>
<keyword evidence="1" id="KW-1133">Transmembrane helix</keyword>
<gene>
    <name evidence="3" type="ORF">SISSUDRAFT_390644</name>
</gene>
<dbReference type="Pfam" id="PF20153">
    <property type="entry name" value="DUF6535"/>
    <property type="match status" value="1"/>
</dbReference>
<evidence type="ECO:0000313" key="4">
    <source>
        <dbReference type="Proteomes" id="UP000076798"/>
    </source>
</evidence>
<protein>
    <recommendedName>
        <fullName evidence="2">DUF6535 domain-containing protein</fullName>
    </recommendedName>
</protein>
<dbReference type="Proteomes" id="UP000076798">
    <property type="component" value="Unassembled WGS sequence"/>
</dbReference>
<keyword evidence="1" id="KW-0812">Transmembrane</keyword>
<proteinExistence type="predicted"/>
<dbReference type="AlphaFoldDB" id="A0A165YWE1"/>
<feature type="domain" description="DUF6535" evidence="2">
    <location>
        <begin position="1"/>
        <end position="68"/>
    </location>
</feature>
<feature type="transmembrane region" description="Helical" evidence="1">
    <location>
        <begin position="79"/>
        <end position="107"/>
    </location>
</feature>
<evidence type="ECO:0000313" key="3">
    <source>
        <dbReference type="EMBL" id="KZT33680.1"/>
    </source>
</evidence>
<accession>A0A165YWE1</accession>
<sequence>MLCVLGMQWASRLIAVPLGKTNLERTLARERRKAIAERYMLPLMAVLFWTLLLAIGLFVVGFLIQLWELSLSFNGRAPILVLGGALATALSLVILGIIVVTTFHAALHDNSPFESPLSNALRPVLSLIRQRFERKEINEVNENSWRIVEERAAKDTDDVEALIRWQESDNRDERELKTYARLVIHTNDTELLERASPSFELGKWYTAGDALFPVFQATRERFTATDTSFRVKDTIGFERQLINFQTWQGWTTLEPEGQVWRIDLQANKLTQWCKDQCAILIEGSRENRRAFFSLYTFFTSLEAGNHDLRGYKVDSYDACVARVLCCYNQRGHLGDRSALFLSALQGCRSIIRDDEAALMDDNRPDELSAILAHANLSSLLQSLLRDPNIQWLSVNSFANLITKGREADILDEMSNFFSSFPEKDIDGPENIIGFVKRLVSWLPPDSPVLPFLDLSPLLALAERKFGRDHFNAWRFGDVMIYYLPYLDRGGLETLSGVHPSREFWETYLRVTLIPVGDDPTQRQAFHERRYNPRLVRE</sequence>
<evidence type="ECO:0000256" key="1">
    <source>
        <dbReference type="SAM" id="Phobius"/>
    </source>
</evidence>
<organism evidence="3 4">
    <name type="scientific">Sistotremastrum suecicum HHB10207 ss-3</name>
    <dbReference type="NCBI Taxonomy" id="1314776"/>
    <lineage>
        <taxon>Eukaryota</taxon>
        <taxon>Fungi</taxon>
        <taxon>Dikarya</taxon>
        <taxon>Basidiomycota</taxon>
        <taxon>Agaricomycotina</taxon>
        <taxon>Agaricomycetes</taxon>
        <taxon>Sistotremastrales</taxon>
        <taxon>Sistotremastraceae</taxon>
        <taxon>Sistotremastrum</taxon>
    </lineage>
</organism>
<feature type="transmembrane region" description="Helical" evidence="1">
    <location>
        <begin position="39"/>
        <end position="67"/>
    </location>
</feature>
<dbReference type="InterPro" id="IPR045338">
    <property type="entry name" value="DUF6535"/>
</dbReference>
<keyword evidence="4" id="KW-1185">Reference proteome</keyword>
<dbReference type="EMBL" id="KV428225">
    <property type="protein sequence ID" value="KZT33680.1"/>
    <property type="molecule type" value="Genomic_DNA"/>
</dbReference>
<reference evidence="3 4" key="1">
    <citation type="journal article" date="2016" name="Mol. Biol. Evol.">
        <title>Comparative Genomics of Early-Diverging Mushroom-Forming Fungi Provides Insights into the Origins of Lignocellulose Decay Capabilities.</title>
        <authorList>
            <person name="Nagy L.G."/>
            <person name="Riley R."/>
            <person name="Tritt A."/>
            <person name="Adam C."/>
            <person name="Daum C."/>
            <person name="Floudas D."/>
            <person name="Sun H."/>
            <person name="Yadav J.S."/>
            <person name="Pangilinan J."/>
            <person name="Larsson K.H."/>
            <person name="Matsuura K."/>
            <person name="Barry K."/>
            <person name="Labutti K."/>
            <person name="Kuo R."/>
            <person name="Ohm R.A."/>
            <person name="Bhattacharya S.S."/>
            <person name="Shirouzu T."/>
            <person name="Yoshinaga Y."/>
            <person name="Martin F.M."/>
            <person name="Grigoriev I.V."/>
            <person name="Hibbett D.S."/>
        </authorList>
    </citation>
    <scope>NUCLEOTIDE SEQUENCE [LARGE SCALE GENOMIC DNA]</scope>
    <source>
        <strain evidence="3 4">HHB10207 ss-3</strain>
    </source>
</reference>
<keyword evidence="1" id="KW-0472">Membrane</keyword>
<dbReference type="STRING" id="1314776.A0A165YWE1"/>